<gene>
    <name evidence="1" type="ORF">HBN89_12470</name>
</gene>
<accession>A0A9Q5FP53</accession>
<dbReference type="RefSeq" id="WP_095040080.1">
    <property type="nucleotide sequence ID" value="NZ_CP141899.1"/>
</dbReference>
<evidence type="ECO:0000313" key="1">
    <source>
        <dbReference type="EMBL" id="NNB50075.1"/>
    </source>
</evidence>
<comment type="caution">
    <text evidence="1">The sequence shown here is derived from an EMBL/GenBank/DDBJ whole genome shotgun (WGS) entry which is preliminary data.</text>
</comment>
<name>A0A9Q5FP53_PSEFR</name>
<reference evidence="1 2" key="1">
    <citation type="journal article" date="2020" name="Front. Microbiol.">
        <title>Genetic Organization of the aprX-lipA2 Operon Affects the Proteolytic Potential of Pseudomonas Species in Milk.</title>
        <authorList>
            <person name="Maier C."/>
            <person name="Huptas C."/>
            <person name="von Neubeck M."/>
            <person name="Scherer S."/>
            <person name="Wenning M."/>
            <person name="Lucking G."/>
        </authorList>
    </citation>
    <scope>NUCLEOTIDE SEQUENCE [LARGE SCALE GENOMIC DNA]</scope>
    <source>
        <strain evidence="1 2">WS 5094</strain>
    </source>
</reference>
<proteinExistence type="predicted"/>
<dbReference type="EMBL" id="JAAQYX010000015">
    <property type="protein sequence ID" value="NNB50075.1"/>
    <property type="molecule type" value="Genomic_DNA"/>
</dbReference>
<dbReference type="AlphaFoldDB" id="A0A9Q5FP53"/>
<protein>
    <submittedName>
        <fullName evidence="1">DUF3077 domain-containing protein</fullName>
    </submittedName>
</protein>
<sequence length="115" mass="12685">MTPLTKIAPDTEPDAELESLKDSAATQRALDYYLKPAVSQPPPEKKVFLVNSDLTQEEALLHASDYLRCAIANAQGGAEHQFGPPRDLLLNLLFLIESSKQLIDRAIDVQQLSAR</sequence>
<organism evidence="1 2">
    <name type="scientific">Pseudomonas fragi</name>
    <dbReference type="NCBI Taxonomy" id="296"/>
    <lineage>
        <taxon>Bacteria</taxon>
        <taxon>Pseudomonadati</taxon>
        <taxon>Pseudomonadota</taxon>
        <taxon>Gammaproteobacteria</taxon>
        <taxon>Pseudomonadales</taxon>
        <taxon>Pseudomonadaceae</taxon>
        <taxon>Pseudomonas</taxon>
    </lineage>
</organism>
<dbReference type="Proteomes" id="UP000564604">
    <property type="component" value="Unassembled WGS sequence"/>
</dbReference>
<dbReference type="Pfam" id="PF19619">
    <property type="entry name" value="DUF6124"/>
    <property type="match status" value="1"/>
</dbReference>
<evidence type="ECO:0000313" key="2">
    <source>
        <dbReference type="Proteomes" id="UP000564604"/>
    </source>
</evidence>